<evidence type="ECO:0000256" key="1">
    <source>
        <dbReference type="SAM" id="Phobius"/>
    </source>
</evidence>
<dbReference type="AlphaFoldDB" id="A0A3N0UYE5"/>
<keyword evidence="4" id="KW-1185">Reference proteome</keyword>
<evidence type="ECO:0000313" key="3">
    <source>
        <dbReference type="EMBL" id="ROH85402.1"/>
    </source>
</evidence>
<accession>A0A3N0UYE5</accession>
<name>A0A3N0UYE5_9PROT</name>
<reference evidence="3 4" key="1">
    <citation type="submission" date="2018-10" db="EMBL/GenBank/DDBJ databases">
        <authorList>
            <person name="Chen W.-M."/>
        </authorList>
    </citation>
    <scope>NUCLEOTIDE SEQUENCE [LARGE SCALE GENOMIC DNA]</scope>
    <source>
        <strain evidence="3 4">H-5</strain>
    </source>
</reference>
<sequence length="171" mass="18255">MTMPRSAINTTTHLARLASQSRQRGAAVIELAIVSMVMMLMVTGMIEFGRVFWYADALSKATRAAARHMSLAPRATLYSVSVAEARQLAVDIALAANVSGSLSSEDVEVSCLNSSFSSVGCADGIRPENVRVQINGYSIEVGGLMPFMGETAARMGVIQLSPSTTMRYMPS</sequence>
<dbReference type="EMBL" id="RJVP01000005">
    <property type="protein sequence ID" value="ROH85402.1"/>
    <property type="molecule type" value="Genomic_DNA"/>
</dbReference>
<evidence type="ECO:0000313" key="4">
    <source>
        <dbReference type="Proteomes" id="UP000275137"/>
    </source>
</evidence>
<evidence type="ECO:0000259" key="2">
    <source>
        <dbReference type="Pfam" id="PF07811"/>
    </source>
</evidence>
<gene>
    <name evidence="3" type="ORF">ED236_09385</name>
</gene>
<dbReference type="RefSeq" id="WP_123237722.1">
    <property type="nucleotide sequence ID" value="NZ_RJVP01000005.1"/>
</dbReference>
<keyword evidence="1" id="KW-1133">Transmembrane helix</keyword>
<protein>
    <submittedName>
        <fullName evidence="3">Pilus assembly protein</fullName>
    </submittedName>
</protein>
<feature type="transmembrane region" description="Helical" evidence="1">
    <location>
        <begin position="26"/>
        <end position="46"/>
    </location>
</feature>
<organism evidence="3 4">
    <name type="scientific">Pseudomethylobacillus aquaticus</name>
    <dbReference type="NCBI Taxonomy" id="2676064"/>
    <lineage>
        <taxon>Bacteria</taxon>
        <taxon>Pseudomonadati</taxon>
        <taxon>Pseudomonadota</taxon>
        <taxon>Betaproteobacteria</taxon>
        <taxon>Nitrosomonadales</taxon>
        <taxon>Methylophilaceae</taxon>
        <taxon>Pseudomethylobacillus</taxon>
    </lineage>
</organism>
<dbReference type="Proteomes" id="UP000275137">
    <property type="component" value="Unassembled WGS sequence"/>
</dbReference>
<proteinExistence type="predicted"/>
<dbReference type="Pfam" id="PF07811">
    <property type="entry name" value="TadE"/>
    <property type="match status" value="1"/>
</dbReference>
<comment type="caution">
    <text evidence="3">The sequence shown here is derived from an EMBL/GenBank/DDBJ whole genome shotgun (WGS) entry which is preliminary data.</text>
</comment>
<feature type="domain" description="TadE-like" evidence="2">
    <location>
        <begin position="25"/>
        <end position="67"/>
    </location>
</feature>
<keyword evidence="1" id="KW-0812">Transmembrane</keyword>
<keyword evidence="1" id="KW-0472">Membrane</keyword>
<dbReference type="InterPro" id="IPR012495">
    <property type="entry name" value="TadE-like_dom"/>
</dbReference>